<reference evidence="1 2" key="1">
    <citation type="submission" date="2011-08" db="EMBL/GenBank/DDBJ databases">
        <authorList>
            <person name="Weinstock G."/>
            <person name="Sodergren E."/>
            <person name="Clifton S."/>
            <person name="Fulton L."/>
            <person name="Fulton B."/>
            <person name="Courtney L."/>
            <person name="Fronick C."/>
            <person name="Harrison M."/>
            <person name="Strong C."/>
            <person name="Farmer C."/>
            <person name="Delahaunty K."/>
            <person name="Markovic C."/>
            <person name="Hall O."/>
            <person name="Minx P."/>
            <person name="Tomlinson C."/>
            <person name="Mitreva M."/>
            <person name="Hou S."/>
            <person name="Chen J."/>
            <person name="Wollam A."/>
            <person name="Pepin K.H."/>
            <person name="Johnson M."/>
            <person name="Bhonagiri V."/>
            <person name="Zhang X."/>
            <person name="Suruliraj S."/>
            <person name="Warren W."/>
            <person name="Chinwalla A."/>
            <person name="Mardis E.R."/>
            <person name="Wilson R.K."/>
        </authorList>
    </citation>
    <scope>NUCLEOTIDE SEQUENCE [LARGE SCALE GENOMIC DNA]</scope>
    <source>
        <strain evidence="1 2">DSM 18206</strain>
    </source>
</reference>
<name>G6B0T9_9BACT</name>
<protein>
    <submittedName>
        <fullName evidence="1">Uncharacterized protein</fullName>
    </submittedName>
</protein>
<dbReference type="HOGENOM" id="CLU_2900495_0_0_10"/>
<evidence type="ECO:0000313" key="2">
    <source>
        <dbReference type="Proteomes" id="UP000004407"/>
    </source>
</evidence>
<comment type="caution">
    <text evidence="1">The sequence shown here is derived from an EMBL/GenBank/DDBJ whole genome shotgun (WGS) entry which is preliminary data.</text>
</comment>
<sequence>MHLLRRLYADVSQPESAGCVIVHRTQPDQVADAIRSDGERNPIRWRTQHDILPSTFILKNGN</sequence>
<dbReference type="Proteomes" id="UP000004407">
    <property type="component" value="Unassembled WGS sequence"/>
</dbReference>
<dbReference type="EMBL" id="AFZZ01000214">
    <property type="protein sequence ID" value="EHJ37123.1"/>
    <property type="molecule type" value="Genomic_DNA"/>
</dbReference>
<organism evidence="1 2">
    <name type="scientific">Leyella stercorea DSM 18206</name>
    <dbReference type="NCBI Taxonomy" id="1002367"/>
    <lineage>
        <taxon>Bacteria</taxon>
        <taxon>Pseudomonadati</taxon>
        <taxon>Bacteroidota</taxon>
        <taxon>Bacteroidia</taxon>
        <taxon>Bacteroidales</taxon>
        <taxon>Prevotellaceae</taxon>
        <taxon>Leyella</taxon>
    </lineage>
</organism>
<evidence type="ECO:0000313" key="1">
    <source>
        <dbReference type="EMBL" id="EHJ37123.1"/>
    </source>
</evidence>
<gene>
    <name evidence="1" type="ORF">HMPREF0673_02507</name>
</gene>
<proteinExistence type="predicted"/>
<accession>G6B0T9</accession>
<dbReference type="AlphaFoldDB" id="G6B0T9"/>